<dbReference type="Proteomes" id="UP000546642">
    <property type="component" value="Unassembled WGS sequence"/>
</dbReference>
<name>A0A7W9YED7_9ACTN</name>
<gene>
    <name evidence="2" type="ORF">HNR23_000710</name>
</gene>
<evidence type="ECO:0000259" key="1">
    <source>
        <dbReference type="Pfam" id="PF04149"/>
    </source>
</evidence>
<dbReference type="InterPro" id="IPR007278">
    <property type="entry name" value="DUF397"/>
</dbReference>
<protein>
    <recommendedName>
        <fullName evidence="1">DUF397 domain-containing protein</fullName>
    </recommendedName>
</protein>
<dbReference type="EMBL" id="JACHDS010000001">
    <property type="protein sequence ID" value="MBB6170650.1"/>
    <property type="molecule type" value="Genomic_DNA"/>
</dbReference>
<sequence>MDPTAISGELVFRTSSYSKTNNCVEVASSPLETALRDSKHQEKGHLSLSRSEWAAFLGAARTHSL</sequence>
<feature type="domain" description="DUF397" evidence="1">
    <location>
        <begin position="11"/>
        <end position="61"/>
    </location>
</feature>
<keyword evidence="3" id="KW-1185">Reference proteome</keyword>
<reference evidence="2 3" key="1">
    <citation type="submission" date="2020-08" db="EMBL/GenBank/DDBJ databases">
        <title>Sequencing the genomes of 1000 actinobacteria strains.</title>
        <authorList>
            <person name="Klenk H.-P."/>
        </authorList>
    </citation>
    <scope>NUCLEOTIDE SEQUENCE [LARGE SCALE GENOMIC DNA]</scope>
    <source>
        <strain evidence="2 3">DSM 46659</strain>
    </source>
</reference>
<dbReference type="RefSeq" id="WP_184073431.1">
    <property type="nucleotide sequence ID" value="NZ_JACHDS010000001.1"/>
</dbReference>
<proteinExistence type="predicted"/>
<organism evidence="2 3">
    <name type="scientific">Nocardiopsis mwathae</name>
    <dbReference type="NCBI Taxonomy" id="1472723"/>
    <lineage>
        <taxon>Bacteria</taxon>
        <taxon>Bacillati</taxon>
        <taxon>Actinomycetota</taxon>
        <taxon>Actinomycetes</taxon>
        <taxon>Streptosporangiales</taxon>
        <taxon>Nocardiopsidaceae</taxon>
        <taxon>Nocardiopsis</taxon>
    </lineage>
</organism>
<comment type="caution">
    <text evidence="2">The sequence shown here is derived from an EMBL/GenBank/DDBJ whole genome shotgun (WGS) entry which is preliminary data.</text>
</comment>
<evidence type="ECO:0000313" key="3">
    <source>
        <dbReference type="Proteomes" id="UP000546642"/>
    </source>
</evidence>
<evidence type="ECO:0000313" key="2">
    <source>
        <dbReference type="EMBL" id="MBB6170650.1"/>
    </source>
</evidence>
<dbReference type="Pfam" id="PF04149">
    <property type="entry name" value="DUF397"/>
    <property type="match status" value="1"/>
</dbReference>
<accession>A0A7W9YED7</accession>
<dbReference type="AlphaFoldDB" id="A0A7W9YED7"/>